<organism evidence="5 6">
    <name type="scientific">Clostridium kluyveri</name>
    <dbReference type="NCBI Taxonomy" id="1534"/>
    <lineage>
        <taxon>Bacteria</taxon>
        <taxon>Bacillati</taxon>
        <taxon>Bacillota</taxon>
        <taxon>Clostridia</taxon>
        <taxon>Eubacteriales</taxon>
        <taxon>Clostridiaceae</taxon>
        <taxon>Clostridium</taxon>
    </lineage>
</organism>
<evidence type="ECO:0000259" key="4">
    <source>
        <dbReference type="PROSITE" id="PS50995"/>
    </source>
</evidence>
<dbReference type="OrthoDB" id="9799663at2"/>
<dbReference type="GO" id="GO:0003700">
    <property type="term" value="F:DNA-binding transcription factor activity"/>
    <property type="evidence" value="ECO:0007669"/>
    <property type="project" value="InterPro"/>
</dbReference>
<evidence type="ECO:0000313" key="6">
    <source>
        <dbReference type="Proteomes" id="UP000184604"/>
    </source>
</evidence>
<dbReference type="InterPro" id="IPR036388">
    <property type="entry name" value="WH-like_DNA-bd_sf"/>
</dbReference>
<dbReference type="InterPro" id="IPR000835">
    <property type="entry name" value="HTH_MarR-typ"/>
</dbReference>
<dbReference type="Gene3D" id="1.10.10.10">
    <property type="entry name" value="Winged helix-like DNA-binding domain superfamily/Winged helix DNA-binding domain"/>
    <property type="match status" value="1"/>
</dbReference>
<dbReference type="PANTHER" id="PTHR33164:SF64">
    <property type="entry name" value="TRANSCRIPTIONAL REGULATOR SLYA"/>
    <property type="match status" value="1"/>
</dbReference>
<evidence type="ECO:0000256" key="2">
    <source>
        <dbReference type="ARBA" id="ARBA00023125"/>
    </source>
</evidence>
<keyword evidence="1" id="KW-0805">Transcription regulation</keyword>
<dbReference type="Pfam" id="PF12802">
    <property type="entry name" value="MarR_2"/>
    <property type="match status" value="1"/>
</dbReference>
<dbReference type="InterPro" id="IPR036390">
    <property type="entry name" value="WH_DNA-bd_sf"/>
</dbReference>
<proteinExistence type="predicted"/>
<dbReference type="PANTHER" id="PTHR33164">
    <property type="entry name" value="TRANSCRIPTIONAL REGULATOR, MARR FAMILY"/>
    <property type="match status" value="1"/>
</dbReference>
<feature type="domain" description="HTH marR-type" evidence="4">
    <location>
        <begin position="6"/>
        <end position="138"/>
    </location>
</feature>
<dbReference type="SMART" id="SM00347">
    <property type="entry name" value="HTH_MARR"/>
    <property type="match status" value="1"/>
</dbReference>
<dbReference type="PROSITE" id="PS50995">
    <property type="entry name" value="HTH_MARR_2"/>
    <property type="match status" value="1"/>
</dbReference>
<dbReference type="GO" id="GO:0006950">
    <property type="term" value="P:response to stress"/>
    <property type="evidence" value="ECO:0007669"/>
    <property type="project" value="TreeGrafter"/>
</dbReference>
<dbReference type="InterPro" id="IPR039422">
    <property type="entry name" value="MarR/SlyA-like"/>
</dbReference>
<evidence type="ECO:0000256" key="1">
    <source>
        <dbReference type="ARBA" id="ARBA00023015"/>
    </source>
</evidence>
<reference evidence="5 6" key="1">
    <citation type="submission" date="2016-12" db="EMBL/GenBank/DDBJ databases">
        <title>Complete genome sequence of Clostridium kluyveri JZZ isolated from the pit mud of a Chinese flavor liquor-making factory.</title>
        <authorList>
            <person name="Wang Y."/>
        </authorList>
    </citation>
    <scope>NUCLEOTIDE SEQUENCE [LARGE SCALE GENOMIC DNA]</scope>
    <source>
        <strain evidence="5 6">JZZ</strain>
    </source>
</reference>
<dbReference type="EMBL" id="CP018335">
    <property type="protein sequence ID" value="APM40203.1"/>
    <property type="molecule type" value="Genomic_DNA"/>
</dbReference>
<dbReference type="SUPFAM" id="SSF46785">
    <property type="entry name" value="Winged helix' DNA-binding domain"/>
    <property type="match status" value="1"/>
</dbReference>
<accession>A0A1L5FB59</accession>
<protein>
    <submittedName>
        <fullName evidence="5">MarR family transcriptional regulator</fullName>
    </submittedName>
</protein>
<keyword evidence="2" id="KW-0238">DNA-binding</keyword>
<evidence type="ECO:0000313" key="5">
    <source>
        <dbReference type="EMBL" id="APM40203.1"/>
    </source>
</evidence>
<gene>
    <name evidence="5" type="ORF">BS101_16380</name>
</gene>
<dbReference type="AlphaFoldDB" id="A0A1L5FB59"/>
<dbReference type="PRINTS" id="PR00598">
    <property type="entry name" value="HTHMARR"/>
</dbReference>
<sequence>MEFNLDDSLGFILNKLNTKLKNELLQRLKEYDVTPEQWSVLNRLWVQEGVTPRELSDIIFKDKPNTNRILEKLQVKKLIVRKPHPVDKRAFQIFLTERGWTLKDKLIPIVTQLLEETTIGISKSKILDIKKLLNQMYDNLK</sequence>
<name>A0A1L5FB59_CLOKL</name>
<dbReference type="GO" id="GO:0003677">
    <property type="term" value="F:DNA binding"/>
    <property type="evidence" value="ECO:0007669"/>
    <property type="project" value="UniProtKB-KW"/>
</dbReference>
<dbReference type="Proteomes" id="UP000184604">
    <property type="component" value="Chromosome"/>
</dbReference>
<keyword evidence="3" id="KW-0804">Transcription</keyword>
<dbReference type="RefSeq" id="WP_073539802.1">
    <property type="nucleotide sequence ID" value="NZ_CP018335.1"/>
</dbReference>
<evidence type="ECO:0000256" key="3">
    <source>
        <dbReference type="ARBA" id="ARBA00023163"/>
    </source>
</evidence>